<reference evidence="2 3" key="1">
    <citation type="submission" date="2016-03" db="EMBL/GenBank/DDBJ databases">
        <title>Photobacterium proteolyticum sp. nov. a protease producing bacterium isolated from ocean sediments of Laizhou Bay.</title>
        <authorList>
            <person name="Li Y."/>
        </authorList>
    </citation>
    <scope>NUCLEOTIDE SEQUENCE [LARGE SCALE GENOMIC DNA]</scope>
    <source>
        <strain evidence="2 3">R-40508</strain>
    </source>
</reference>
<dbReference type="Pfam" id="PF11823">
    <property type="entry name" value="Se_S_carrier"/>
    <property type="match status" value="1"/>
</dbReference>
<dbReference type="EMBL" id="LVHF01000029">
    <property type="protein sequence ID" value="OAN13216.1"/>
    <property type="molecule type" value="Genomic_DNA"/>
</dbReference>
<proteinExistence type="predicted"/>
<sequence>MTASAVTAMDYIVTFTSSHFALKAESALKKAGMASRLISAPRAISSQCGFCLLLENCDCQDLANKLELLTVAFSHIYTRQLIDGVKHYAQQD</sequence>
<gene>
    <name evidence="2" type="ORF">A3K86_16295</name>
</gene>
<name>A0A178K832_9GAMM</name>
<organism evidence="2 3">
    <name type="scientific">Photobacterium jeanii</name>
    <dbReference type="NCBI Taxonomy" id="858640"/>
    <lineage>
        <taxon>Bacteria</taxon>
        <taxon>Pseudomonadati</taxon>
        <taxon>Pseudomonadota</taxon>
        <taxon>Gammaproteobacteria</taxon>
        <taxon>Vibrionales</taxon>
        <taxon>Vibrionaceae</taxon>
        <taxon>Photobacterium</taxon>
    </lineage>
</organism>
<dbReference type="InterPro" id="IPR021778">
    <property type="entry name" value="Se/S_carrier-like"/>
</dbReference>
<dbReference type="RefSeq" id="WP_068333484.1">
    <property type="nucleotide sequence ID" value="NZ_LVHF01000029.1"/>
</dbReference>
<keyword evidence="3" id="KW-1185">Reference proteome</keyword>
<evidence type="ECO:0000313" key="2">
    <source>
        <dbReference type="EMBL" id="OAN13216.1"/>
    </source>
</evidence>
<dbReference type="OrthoDB" id="5817025at2"/>
<dbReference type="Proteomes" id="UP000078503">
    <property type="component" value="Unassembled WGS sequence"/>
</dbReference>
<dbReference type="STRING" id="858640.A3K86_16295"/>
<feature type="domain" description="Putative Se/S carrier protein-like" evidence="1">
    <location>
        <begin position="10"/>
        <end position="77"/>
    </location>
</feature>
<protein>
    <recommendedName>
        <fullName evidence="1">Putative Se/S carrier protein-like domain-containing protein</fullName>
    </recommendedName>
</protein>
<dbReference type="AlphaFoldDB" id="A0A178K832"/>
<accession>A0A178K832</accession>
<evidence type="ECO:0000313" key="3">
    <source>
        <dbReference type="Proteomes" id="UP000078503"/>
    </source>
</evidence>
<comment type="caution">
    <text evidence="2">The sequence shown here is derived from an EMBL/GenBank/DDBJ whole genome shotgun (WGS) entry which is preliminary data.</text>
</comment>
<evidence type="ECO:0000259" key="1">
    <source>
        <dbReference type="Pfam" id="PF11823"/>
    </source>
</evidence>